<feature type="transmembrane region" description="Helical" evidence="1">
    <location>
        <begin position="313"/>
        <end position="335"/>
    </location>
</feature>
<evidence type="ECO:0000256" key="1">
    <source>
        <dbReference type="SAM" id="Phobius"/>
    </source>
</evidence>
<feature type="transmembrane region" description="Helical" evidence="1">
    <location>
        <begin position="120"/>
        <end position="143"/>
    </location>
</feature>
<accession>A0A6N8EU49</accession>
<evidence type="ECO:0008006" key="4">
    <source>
        <dbReference type="Google" id="ProtNLM"/>
    </source>
</evidence>
<sequence length="577" mass="67318">MKNSKVNMLNSVLLLIVFFVFLLVINYNTPMIGEDFALSPTLDAKQNLSFLDSLHWIVGRVHNQSMNWNARLGEQLAIVFLTFNKDIFNILNSLVTLIYGYLIFIYAFNRKFNLENKSDIFSVLLICLLNIAYMPAFGEIFFWETGATNYLWSLVILLIFGLPYRRMLSQDENFMSKYPKILIPYYFLSFISGMTNENTVFAFAGLVFIVFLIRIFRKQQIYRWMYISSALYILGIVYLLTSPSTKNRTNYYNEVFGITEINLGTYLARFKNVTLSFLNTNRDILIVFLVVLFLFFVFSKINTSIKTKLHKSLPVVLFLVLLSGASVLVLIMAPYIEKRAFFLSITMIIMAITYMTVSIYNEFANTLNRYIELIIIISLIGTSLLFGYKIYSVYYKFNNEAILRNAQIISASVESRVVNVEPYITKTTRLLDPREDYVKGNYQYYRYYNLDEITISPRNSDKEILYNIETKEIANNTLKIKGWAFPNNPAFPTNLFRYSLILNSDTKRYIYSASVQQRPDVTEYFHKVYDINLDNTGFLAEIPVSELDNGIYKIEILLEYDNKIFMQMTEHEINIAK</sequence>
<dbReference type="RefSeq" id="WP_155620322.1">
    <property type="nucleotide sequence ID" value="NZ_JAHAJO010000070.1"/>
</dbReference>
<feature type="transmembrane region" description="Helical" evidence="1">
    <location>
        <begin position="341"/>
        <end position="361"/>
    </location>
</feature>
<feature type="transmembrane region" description="Helical" evidence="1">
    <location>
        <begin position="284"/>
        <end position="301"/>
    </location>
</feature>
<dbReference type="InterPro" id="IPR045691">
    <property type="entry name" value="DUF6056"/>
</dbReference>
<dbReference type="Proteomes" id="UP000442469">
    <property type="component" value="Unassembled WGS sequence"/>
</dbReference>
<gene>
    <name evidence="2" type="ORF">GNQ08_15390</name>
</gene>
<name>A0A6N8EU49_PAEMA</name>
<organism evidence="2 3">
    <name type="scientific">Paenibacillus macerans</name>
    <name type="common">Bacillus macerans</name>
    <dbReference type="NCBI Taxonomy" id="44252"/>
    <lineage>
        <taxon>Bacteria</taxon>
        <taxon>Bacillati</taxon>
        <taxon>Bacillota</taxon>
        <taxon>Bacilli</taxon>
        <taxon>Bacillales</taxon>
        <taxon>Paenibacillaceae</taxon>
        <taxon>Paenibacillus</taxon>
    </lineage>
</organism>
<dbReference type="EMBL" id="WNZZ01000010">
    <property type="protein sequence ID" value="MUG23776.1"/>
    <property type="molecule type" value="Genomic_DNA"/>
</dbReference>
<proteinExistence type="predicted"/>
<reference evidence="2 3" key="1">
    <citation type="submission" date="2019-11" db="EMBL/GenBank/DDBJ databases">
        <title>Draft genome sequences of five Paenibacillus species of dairy origin.</title>
        <authorList>
            <person name="Olajide A.M."/>
            <person name="Chen S."/>
            <person name="Lapointe G."/>
        </authorList>
    </citation>
    <scope>NUCLEOTIDE SEQUENCE [LARGE SCALE GENOMIC DNA]</scope>
    <source>
        <strain evidence="2 3">3CT49</strain>
    </source>
</reference>
<feature type="transmembrane region" description="Helical" evidence="1">
    <location>
        <begin position="373"/>
        <end position="391"/>
    </location>
</feature>
<feature type="transmembrane region" description="Helical" evidence="1">
    <location>
        <begin position="149"/>
        <end position="166"/>
    </location>
</feature>
<dbReference type="Pfam" id="PF19528">
    <property type="entry name" value="DUF6056"/>
    <property type="match status" value="1"/>
</dbReference>
<comment type="caution">
    <text evidence="2">The sequence shown here is derived from an EMBL/GenBank/DDBJ whole genome shotgun (WGS) entry which is preliminary data.</text>
</comment>
<keyword evidence="1" id="KW-0812">Transmembrane</keyword>
<feature type="transmembrane region" description="Helical" evidence="1">
    <location>
        <begin position="200"/>
        <end position="217"/>
    </location>
</feature>
<feature type="transmembrane region" description="Helical" evidence="1">
    <location>
        <begin position="178"/>
        <end position="194"/>
    </location>
</feature>
<dbReference type="AlphaFoldDB" id="A0A6N8EU49"/>
<protein>
    <recommendedName>
        <fullName evidence="4">YfhO family protein</fullName>
    </recommendedName>
</protein>
<keyword evidence="1" id="KW-1133">Transmembrane helix</keyword>
<feature type="transmembrane region" description="Helical" evidence="1">
    <location>
        <begin position="224"/>
        <end position="241"/>
    </location>
</feature>
<keyword evidence="1" id="KW-0472">Membrane</keyword>
<feature type="transmembrane region" description="Helical" evidence="1">
    <location>
        <begin position="87"/>
        <end position="108"/>
    </location>
</feature>
<evidence type="ECO:0000313" key="3">
    <source>
        <dbReference type="Proteomes" id="UP000442469"/>
    </source>
</evidence>
<evidence type="ECO:0000313" key="2">
    <source>
        <dbReference type="EMBL" id="MUG23776.1"/>
    </source>
</evidence>
<feature type="transmembrane region" description="Helical" evidence="1">
    <location>
        <begin position="12"/>
        <end position="29"/>
    </location>
</feature>